<reference evidence="4" key="2">
    <citation type="submission" date="2015-01" db="EMBL/GenBank/DDBJ databases">
        <title>Evolutionary Origins and Diversification of the Mycorrhizal Mutualists.</title>
        <authorList>
            <consortium name="DOE Joint Genome Institute"/>
            <consortium name="Mycorrhizal Genomics Consortium"/>
            <person name="Kohler A."/>
            <person name="Kuo A."/>
            <person name="Nagy L.G."/>
            <person name="Floudas D."/>
            <person name="Copeland A."/>
            <person name="Barry K.W."/>
            <person name="Cichocki N."/>
            <person name="Veneault-Fourrey C."/>
            <person name="LaButti K."/>
            <person name="Lindquist E.A."/>
            <person name="Lipzen A."/>
            <person name="Lundell T."/>
            <person name="Morin E."/>
            <person name="Murat C."/>
            <person name="Riley R."/>
            <person name="Ohm R."/>
            <person name="Sun H."/>
            <person name="Tunlid A."/>
            <person name="Henrissat B."/>
            <person name="Grigoriev I.V."/>
            <person name="Hibbett D.S."/>
            <person name="Martin F."/>
        </authorList>
    </citation>
    <scope>NUCLEOTIDE SEQUENCE [LARGE SCALE GENOMIC DNA]</scope>
    <source>
        <strain evidence="4">h7</strain>
    </source>
</reference>
<feature type="transmembrane region" description="Helical" evidence="2">
    <location>
        <begin position="104"/>
        <end position="125"/>
    </location>
</feature>
<sequence>MSSSAGPMKTLRVATLSIAWCFAVIAGCVGLNALIKSNQDKSRLQKLAPAPTVVYINTNDIFSAGVAATTASLLISILASNYVAAMFLPFTRELSKRTLRLQSFALLFACTFLLASMIPFMLFFVTRQADVKAFIGSVQLPDAALKAAEDASGSTRIYKKIKYLKLVAVFPWFSLFFTLIAAGVLFVAGGAPVEAAPTVETPAAEKSTVETTETTEKEDTSHHEQANV</sequence>
<proteinExistence type="predicted"/>
<evidence type="ECO:0000256" key="2">
    <source>
        <dbReference type="SAM" id="Phobius"/>
    </source>
</evidence>
<feature type="transmembrane region" description="Helical" evidence="2">
    <location>
        <begin position="12"/>
        <end position="35"/>
    </location>
</feature>
<gene>
    <name evidence="3" type="ORF">M413DRAFT_30117</name>
</gene>
<feature type="compositionally biased region" description="Low complexity" evidence="1">
    <location>
        <begin position="199"/>
        <end position="212"/>
    </location>
</feature>
<dbReference type="HOGENOM" id="CLU_101868_0_0_1"/>
<dbReference type="AlphaFoldDB" id="A0A0C3C4P7"/>
<keyword evidence="2" id="KW-0812">Transmembrane</keyword>
<keyword evidence="4" id="KW-1185">Reference proteome</keyword>
<keyword evidence="2" id="KW-1133">Transmembrane helix</keyword>
<organism evidence="3 4">
    <name type="scientific">Hebeloma cylindrosporum</name>
    <dbReference type="NCBI Taxonomy" id="76867"/>
    <lineage>
        <taxon>Eukaryota</taxon>
        <taxon>Fungi</taxon>
        <taxon>Dikarya</taxon>
        <taxon>Basidiomycota</taxon>
        <taxon>Agaricomycotina</taxon>
        <taxon>Agaricomycetes</taxon>
        <taxon>Agaricomycetidae</taxon>
        <taxon>Agaricales</taxon>
        <taxon>Agaricineae</taxon>
        <taxon>Hymenogastraceae</taxon>
        <taxon>Hebeloma</taxon>
    </lineage>
</organism>
<evidence type="ECO:0000313" key="4">
    <source>
        <dbReference type="Proteomes" id="UP000053424"/>
    </source>
</evidence>
<reference evidence="3 4" key="1">
    <citation type="submission" date="2014-04" db="EMBL/GenBank/DDBJ databases">
        <authorList>
            <consortium name="DOE Joint Genome Institute"/>
            <person name="Kuo A."/>
            <person name="Gay G."/>
            <person name="Dore J."/>
            <person name="Kohler A."/>
            <person name="Nagy L.G."/>
            <person name="Floudas D."/>
            <person name="Copeland A."/>
            <person name="Barry K.W."/>
            <person name="Cichocki N."/>
            <person name="Veneault-Fourrey C."/>
            <person name="LaButti K."/>
            <person name="Lindquist E.A."/>
            <person name="Lipzen A."/>
            <person name="Lundell T."/>
            <person name="Morin E."/>
            <person name="Murat C."/>
            <person name="Sun H."/>
            <person name="Tunlid A."/>
            <person name="Henrissat B."/>
            <person name="Grigoriev I.V."/>
            <person name="Hibbett D.S."/>
            <person name="Martin F."/>
            <person name="Nordberg H.P."/>
            <person name="Cantor M.N."/>
            <person name="Hua S.X."/>
        </authorList>
    </citation>
    <scope>NUCLEOTIDE SEQUENCE [LARGE SCALE GENOMIC DNA]</scope>
    <source>
        <strain evidence="4">h7</strain>
    </source>
</reference>
<keyword evidence="2" id="KW-0472">Membrane</keyword>
<dbReference type="EMBL" id="KN831790">
    <property type="protein sequence ID" value="KIM38576.1"/>
    <property type="molecule type" value="Genomic_DNA"/>
</dbReference>
<feature type="transmembrane region" description="Helical" evidence="2">
    <location>
        <begin position="61"/>
        <end position="84"/>
    </location>
</feature>
<dbReference type="STRING" id="686832.A0A0C3C4P7"/>
<dbReference type="OrthoDB" id="2560085at2759"/>
<evidence type="ECO:0000313" key="3">
    <source>
        <dbReference type="EMBL" id="KIM38576.1"/>
    </source>
</evidence>
<feature type="region of interest" description="Disordered" evidence="1">
    <location>
        <begin position="199"/>
        <end position="228"/>
    </location>
</feature>
<dbReference type="Proteomes" id="UP000053424">
    <property type="component" value="Unassembled WGS sequence"/>
</dbReference>
<feature type="transmembrane region" description="Helical" evidence="2">
    <location>
        <begin position="166"/>
        <end position="188"/>
    </location>
</feature>
<protein>
    <submittedName>
        <fullName evidence="3">Uncharacterized protein</fullName>
    </submittedName>
</protein>
<accession>A0A0C3C4P7</accession>
<evidence type="ECO:0000256" key="1">
    <source>
        <dbReference type="SAM" id="MobiDB-lite"/>
    </source>
</evidence>
<name>A0A0C3C4P7_HEBCY</name>
<feature type="compositionally biased region" description="Basic and acidic residues" evidence="1">
    <location>
        <begin position="214"/>
        <end position="228"/>
    </location>
</feature>